<evidence type="ECO:0000313" key="2">
    <source>
        <dbReference type="EMBL" id="KAF2201468.1"/>
    </source>
</evidence>
<feature type="compositionally biased region" description="Basic residues" evidence="1">
    <location>
        <begin position="551"/>
        <end position="561"/>
    </location>
</feature>
<feature type="compositionally biased region" description="Polar residues" evidence="1">
    <location>
        <begin position="422"/>
        <end position="435"/>
    </location>
</feature>
<dbReference type="Pfam" id="PF10384">
    <property type="entry name" value="Scm3"/>
    <property type="match status" value="1"/>
</dbReference>
<dbReference type="PANTHER" id="PTHR15992:SF5">
    <property type="entry name" value="HOLLIDAY JUNCTION RECOGNITION PROTEIN"/>
    <property type="match status" value="1"/>
</dbReference>
<feature type="compositionally biased region" description="Low complexity" evidence="1">
    <location>
        <begin position="632"/>
        <end position="642"/>
    </location>
</feature>
<feature type="compositionally biased region" description="Polar residues" evidence="1">
    <location>
        <begin position="565"/>
        <end position="580"/>
    </location>
</feature>
<dbReference type="PANTHER" id="PTHR15992">
    <property type="entry name" value="HOLLIDAY JUNCTION RECOGNITION PROTEIN"/>
    <property type="match status" value="1"/>
</dbReference>
<evidence type="ECO:0000256" key="1">
    <source>
        <dbReference type="SAM" id="MobiDB-lite"/>
    </source>
</evidence>
<feature type="compositionally biased region" description="Polar residues" evidence="1">
    <location>
        <begin position="613"/>
        <end position="625"/>
    </location>
</feature>
<name>A0A9P4JL34_9PLEO</name>
<accession>A0A9P4JL34</accession>
<dbReference type="Gene3D" id="1.10.20.10">
    <property type="entry name" value="Histone, subunit A"/>
    <property type="match status" value="1"/>
</dbReference>
<dbReference type="GO" id="GO:0042393">
    <property type="term" value="F:histone binding"/>
    <property type="evidence" value="ECO:0007669"/>
    <property type="project" value="InterPro"/>
</dbReference>
<feature type="compositionally biased region" description="Polar residues" evidence="1">
    <location>
        <begin position="295"/>
        <end position="310"/>
    </location>
</feature>
<dbReference type="InterPro" id="IPR009072">
    <property type="entry name" value="Histone-fold"/>
</dbReference>
<dbReference type="InterPro" id="IPR018465">
    <property type="entry name" value="Scm3/HJURP"/>
</dbReference>
<feature type="region of interest" description="Disordered" evidence="1">
    <location>
        <begin position="690"/>
        <end position="735"/>
    </location>
</feature>
<dbReference type="OrthoDB" id="2420608at2759"/>
<comment type="caution">
    <text evidence="2">The sequence shown here is derived from an EMBL/GenBank/DDBJ whole genome shotgun (WGS) entry which is preliminary data.</text>
</comment>
<feature type="region of interest" description="Disordered" evidence="1">
    <location>
        <begin position="363"/>
        <end position="675"/>
    </location>
</feature>
<dbReference type="Proteomes" id="UP000799536">
    <property type="component" value="Unassembled WGS sequence"/>
</dbReference>
<keyword evidence="3" id="KW-1185">Reference proteome</keyword>
<proteinExistence type="predicted"/>
<reference evidence="2" key="1">
    <citation type="journal article" date="2020" name="Stud. Mycol.">
        <title>101 Dothideomycetes genomes: a test case for predicting lifestyles and emergence of pathogens.</title>
        <authorList>
            <person name="Haridas S."/>
            <person name="Albert R."/>
            <person name="Binder M."/>
            <person name="Bloem J."/>
            <person name="Labutti K."/>
            <person name="Salamov A."/>
            <person name="Andreopoulos B."/>
            <person name="Baker S."/>
            <person name="Barry K."/>
            <person name="Bills G."/>
            <person name="Bluhm B."/>
            <person name="Cannon C."/>
            <person name="Castanera R."/>
            <person name="Culley D."/>
            <person name="Daum C."/>
            <person name="Ezra D."/>
            <person name="Gonzalez J."/>
            <person name="Henrissat B."/>
            <person name="Kuo A."/>
            <person name="Liang C."/>
            <person name="Lipzen A."/>
            <person name="Lutzoni F."/>
            <person name="Magnuson J."/>
            <person name="Mondo S."/>
            <person name="Nolan M."/>
            <person name="Ohm R."/>
            <person name="Pangilinan J."/>
            <person name="Park H.-J."/>
            <person name="Ramirez L."/>
            <person name="Alfaro M."/>
            <person name="Sun H."/>
            <person name="Tritt A."/>
            <person name="Yoshinaga Y."/>
            <person name="Zwiers L.-H."/>
            <person name="Turgeon B."/>
            <person name="Goodwin S."/>
            <person name="Spatafora J."/>
            <person name="Crous P."/>
            <person name="Grigoriev I."/>
        </authorList>
    </citation>
    <scope>NUCLEOTIDE SEQUENCE</scope>
    <source>
        <strain evidence="2">ATCC 74209</strain>
    </source>
</reference>
<dbReference type="EMBL" id="ML993975">
    <property type="protein sequence ID" value="KAF2201468.1"/>
    <property type="molecule type" value="Genomic_DNA"/>
</dbReference>
<feature type="region of interest" description="Disordered" evidence="1">
    <location>
        <begin position="101"/>
        <end position="140"/>
    </location>
</feature>
<feature type="compositionally biased region" description="Basic and acidic residues" evidence="1">
    <location>
        <begin position="363"/>
        <end position="375"/>
    </location>
</feature>
<feature type="compositionally biased region" description="Acidic residues" evidence="1">
    <location>
        <begin position="516"/>
        <end position="528"/>
    </location>
</feature>
<dbReference type="AlphaFoldDB" id="A0A9P4JL34"/>
<organism evidence="2 3">
    <name type="scientific">Delitschia confertaspora ATCC 74209</name>
    <dbReference type="NCBI Taxonomy" id="1513339"/>
    <lineage>
        <taxon>Eukaryota</taxon>
        <taxon>Fungi</taxon>
        <taxon>Dikarya</taxon>
        <taxon>Ascomycota</taxon>
        <taxon>Pezizomycotina</taxon>
        <taxon>Dothideomycetes</taxon>
        <taxon>Pleosporomycetidae</taxon>
        <taxon>Pleosporales</taxon>
        <taxon>Delitschiaceae</taxon>
        <taxon>Delitschia</taxon>
    </lineage>
</organism>
<gene>
    <name evidence="2" type="ORF">GQ43DRAFT_480721</name>
</gene>
<evidence type="ECO:0000313" key="3">
    <source>
        <dbReference type="Proteomes" id="UP000799536"/>
    </source>
</evidence>
<feature type="compositionally biased region" description="Polar residues" evidence="1">
    <location>
        <begin position="273"/>
        <end position="282"/>
    </location>
</feature>
<dbReference type="GO" id="GO:0005634">
    <property type="term" value="C:nucleus"/>
    <property type="evidence" value="ECO:0007669"/>
    <property type="project" value="InterPro"/>
</dbReference>
<feature type="compositionally biased region" description="Low complexity" evidence="1">
    <location>
        <begin position="662"/>
        <end position="675"/>
    </location>
</feature>
<dbReference type="GO" id="GO:0046982">
    <property type="term" value="F:protein heterodimerization activity"/>
    <property type="evidence" value="ECO:0007669"/>
    <property type="project" value="InterPro"/>
</dbReference>
<feature type="region of interest" description="Disordered" evidence="1">
    <location>
        <begin position="272"/>
        <end position="310"/>
    </location>
</feature>
<protein>
    <submittedName>
        <fullName evidence="2">Uncharacterized protein</fullName>
    </submittedName>
</protein>
<sequence>MTTMEPPTKRLRLLKSVEVDESDPEYARREQETTLRLKSNWEALFAKYGDENMDQGDEVDLITGQVVVDRGHLRSLQDEGDSGDAGQFLRHMADEMLEDEDEIDELAPSNTSEASEEPIYTSQEEEPQQGQTGTRALQAPQVNDLPPIAPQIREQTELINPAHITMEIARMAQPLAPQQPDSAAFEALGKAIWGQLSVFMGRYGGVTPGTAPIAAPVTAPEWAAPPLPESASRSQPIAYSSPLGAMAERRKSPRRSIWAPEKRRMKKTLIEPSANTPKTSVTRAVRPRDAHPGTMSATPNSNTGLKSSRPSNRKYFLTVEDEKYIIVQREQKKRPWKEIHAGREKFLKWPEWVIIQHYVSKLRDRDRGAEQRDTHEFEDDGPSTVDQALSEPPRGNKPPKPKSSEPKSGSPRVEIPIRSPRSDPQQLPTPSTTVHRMSHDPLQNDIHGESGLEEPAVSDISDEVLENKDTDGIDTSKVIPDSQETEGIAPNMAIPDSEESEGAEAAISTRRASTIEPDEPLESIETSEDPGASVIPAEVFASVQGIPLQRQKSKPIMKKTPKSAPRSSLRVSKISKNNSQDSERNEEDPIQIKQESMTPPPPQYRHLLLSNIPLHSTPKSTSQPGRINRILSSTTKSTPKSTRVNRITSLVEDTPPPIANISSTSTSGVGSGSAAAKLDKANYLKRIKAQWSQRGRKGTPQPANQPAKRISLVSGAGVKRKASWMAGDGSEDELA</sequence>